<dbReference type="EMBL" id="ABCB02000020">
    <property type="protein sequence ID" value="EDO60027.1"/>
    <property type="molecule type" value="Genomic_DNA"/>
</dbReference>
<reference evidence="1 2" key="1">
    <citation type="submission" date="2007-08" db="EMBL/GenBank/DDBJ databases">
        <title>Draft genome sequence of Clostridium leptum (DSM 753).</title>
        <authorList>
            <person name="Sudarsanam P."/>
            <person name="Ley R."/>
            <person name="Guruge J."/>
            <person name="Turnbaugh P.J."/>
            <person name="Mahowald M."/>
            <person name="Liep D."/>
            <person name="Gordon J."/>
        </authorList>
    </citation>
    <scope>NUCLEOTIDE SEQUENCE [LARGE SCALE GENOMIC DNA]</scope>
    <source>
        <strain evidence="1 2">DSM 753</strain>
    </source>
</reference>
<evidence type="ECO:0000313" key="2">
    <source>
        <dbReference type="Proteomes" id="UP000003490"/>
    </source>
</evidence>
<name>A7VW80_9FIRM</name>
<organism evidence="1 2">
    <name type="scientific">[Clostridium] leptum DSM 753</name>
    <dbReference type="NCBI Taxonomy" id="428125"/>
    <lineage>
        <taxon>Bacteria</taxon>
        <taxon>Bacillati</taxon>
        <taxon>Bacillota</taxon>
        <taxon>Clostridia</taxon>
        <taxon>Eubacteriales</taxon>
        <taxon>Oscillospiraceae</taxon>
        <taxon>Oscillospiraceae incertae sedis</taxon>
    </lineage>
</organism>
<proteinExistence type="predicted"/>
<gene>
    <name evidence="1" type="ORF">CLOLEP_02844</name>
</gene>
<reference evidence="1 2" key="2">
    <citation type="submission" date="2007-08" db="EMBL/GenBank/DDBJ databases">
        <authorList>
            <person name="Fulton L."/>
            <person name="Clifton S."/>
            <person name="Fulton B."/>
            <person name="Xu J."/>
            <person name="Minx P."/>
            <person name="Pepin K.H."/>
            <person name="Johnson M."/>
            <person name="Thiruvilangam P."/>
            <person name="Bhonagiri V."/>
            <person name="Nash W.E."/>
            <person name="Wang C."/>
            <person name="Mardis E.R."/>
            <person name="Wilson R.K."/>
        </authorList>
    </citation>
    <scope>NUCLEOTIDE SEQUENCE [LARGE SCALE GENOMIC DNA]</scope>
    <source>
        <strain evidence="1 2">DSM 753</strain>
    </source>
</reference>
<protein>
    <submittedName>
        <fullName evidence="1">Uncharacterized protein</fullName>
    </submittedName>
</protein>
<dbReference type="AlphaFoldDB" id="A7VW80"/>
<comment type="caution">
    <text evidence="1">The sequence shown here is derived from an EMBL/GenBank/DDBJ whole genome shotgun (WGS) entry which is preliminary data.</text>
</comment>
<evidence type="ECO:0000313" key="1">
    <source>
        <dbReference type="EMBL" id="EDO60027.1"/>
    </source>
</evidence>
<sequence>MNMENMKGRAREFPLFGQILRVPAEMDIFNTYRLMFRDLALDYTDQAETAYHANIHDFDSFIEFFMRIYDSKLEPLVKKAVDLLISQGIWTVTYEAFWQQHKEDFHLAIDDYNSMIDSFNLTLENNQKAISGIMGFVPNLVGGGFGLSGALKGIAKATAFNLVRDGIETSALKNANVKPAQRQALYQQINVEALLDHVFTDYWRVFLTLVWTLIQNGQDIWWPAQELDQRSESIFQNLRHPSFPQDKILYAILDVITANPYHGEYYQFLTARFGCTQEVSAIKNYFGYR</sequence>
<dbReference type="eggNOG" id="ENOG5033ZZQ">
    <property type="taxonomic scope" value="Bacteria"/>
</dbReference>
<dbReference type="HOGENOM" id="CLU_962088_0_0_9"/>
<accession>A7VW80</accession>
<dbReference type="Proteomes" id="UP000003490">
    <property type="component" value="Unassembled WGS sequence"/>
</dbReference>